<protein>
    <submittedName>
        <fullName evidence="1">Uncharacterized protein</fullName>
    </submittedName>
</protein>
<dbReference type="RefSeq" id="WP_139259844.1">
    <property type="nucleotide sequence ID" value="NZ_FQVE01000002.1"/>
</dbReference>
<evidence type="ECO:0000313" key="2">
    <source>
        <dbReference type="Proteomes" id="UP000184108"/>
    </source>
</evidence>
<reference evidence="2" key="1">
    <citation type="submission" date="2016-11" db="EMBL/GenBank/DDBJ databases">
        <authorList>
            <person name="Varghese N."/>
            <person name="Submissions S."/>
        </authorList>
    </citation>
    <scope>NUCLEOTIDE SEQUENCE [LARGE SCALE GENOMIC DNA]</scope>
    <source>
        <strain evidence="2">YR203</strain>
    </source>
</reference>
<name>A0A1M4ZM83_9FLAO</name>
<gene>
    <name evidence="1" type="ORF">SAMN02787073_1642</name>
</gene>
<evidence type="ECO:0000313" key="1">
    <source>
        <dbReference type="EMBL" id="SHF19153.1"/>
    </source>
</evidence>
<sequence>MDEILMLINEFEKRNNMSIAFTMYNDGSYSVNEFWDNESLDGGNSVGELKSFLRETQYKLDENGRSYSPCIKLPNPELLK</sequence>
<dbReference type="Proteomes" id="UP000184108">
    <property type="component" value="Unassembled WGS sequence"/>
</dbReference>
<dbReference type="AlphaFoldDB" id="A0A1M4ZM83"/>
<accession>A0A1M4ZM83</accession>
<dbReference type="EMBL" id="FQVE01000002">
    <property type="protein sequence ID" value="SHF19153.1"/>
    <property type="molecule type" value="Genomic_DNA"/>
</dbReference>
<proteinExistence type="predicted"/>
<organism evidence="1 2">
    <name type="scientific">Chryseobacterium vrystaatense</name>
    <dbReference type="NCBI Taxonomy" id="307480"/>
    <lineage>
        <taxon>Bacteria</taxon>
        <taxon>Pseudomonadati</taxon>
        <taxon>Bacteroidota</taxon>
        <taxon>Flavobacteriia</taxon>
        <taxon>Flavobacteriales</taxon>
        <taxon>Weeksellaceae</taxon>
        <taxon>Chryseobacterium group</taxon>
        <taxon>Chryseobacterium</taxon>
    </lineage>
</organism>